<dbReference type="EMBL" id="CH473979">
    <property type="protein sequence ID" value="EDM07496.1"/>
    <property type="molecule type" value="Genomic_DNA"/>
</dbReference>
<accession>A6JAN8</accession>
<sequence length="40" mass="4491">MKHSHLLDFPSMTDWTCKLGAKQVLLAHGSQKKVPDSLEL</sequence>
<name>A6JAN8_RAT</name>
<dbReference type="Proteomes" id="UP000234681">
    <property type="component" value="Chromosome 1"/>
</dbReference>
<organism evidence="1 2">
    <name type="scientific">Rattus norvegicus</name>
    <name type="common">Rat</name>
    <dbReference type="NCBI Taxonomy" id="10116"/>
    <lineage>
        <taxon>Eukaryota</taxon>
        <taxon>Metazoa</taxon>
        <taxon>Chordata</taxon>
        <taxon>Craniata</taxon>
        <taxon>Vertebrata</taxon>
        <taxon>Euteleostomi</taxon>
        <taxon>Mammalia</taxon>
        <taxon>Eutheria</taxon>
        <taxon>Euarchontoglires</taxon>
        <taxon>Glires</taxon>
        <taxon>Rodentia</taxon>
        <taxon>Myomorpha</taxon>
        <taxon>Muroidea</taxon>
        <taxon>Muridae</taxon>
        <taxon>Murinae</taxon>
        <taxon>Rattus</taxon>
    </lineage>
</organism>
<dbReference type="AlphaFoldDB" id="A6JAN8"/>
<proteinExistence type="predicted"/>
<evidence type="ECO:0000313" key="1">
    <source>
        <dbReference type="EMBL" id="EDM07496.1"/>
    </source>
</evidence>
<gene>
    <name evidence="1" type="ORF">rCG_53690</name>
</gene>
<evidence type="ECO:0000313" key="2">
    <source>
        <dbReference type="Proteomes" id="UP000234681"/>
    </source>
</evidence>
<protein>
    <submittedName>
        <fullName evidence="1">RCG53690</fullName>
    </submittedName>
</protein>
<reference evidence="1 2" key="1">
    <citation type="submission" date="2005-09" db="EMBL/GenBank/DDBJ databases">
        <authorList>
            <person name="Mural R.J."/>
            <person name="Li P.W."/>
            <person name="Adams M.D."/>
            <person name="Amanatides P.G."/>
            <person name="Baden-Tillson H."/>
            <person name="Barnstead M."/>
            <person name="Chin S.H."/>
            <person name="Dew I."/>
            <person name="Evans C.A."/>
            <person name="Ferriera S."/>
            <person name="Flanigan M."/>
            <person name="Fosler C."/>
            <person name="Glodek A."/>
            <person name="Gu Z."/>
            <person name="Holt R.A."/>
            <person name="Jennings D."/>
            <person name="Kraft C.L."/>
            <person name="Lu F."/>
            <person name="Nguyen T."/>
            <person name="Nusskern D.R."/>
            <person name="Pfannkoch C.M."/>
            <person name="Sitter C."/>
            <person name="Sutton G.G."/>
            <person name="Venter J.C."/>
            <person name="Wang Z."/>
            <person name="Woodage T."/>
            <person name="Zheng X.H."/>
            <person name="Zhong F."/>
        </authorList>
    </citation>
    <scope>NUCLEOTIDE SEQUENCE [LARGE SCALE GENOMIC DNA]</scope>
    <source>
        <strain>BN</strain>
        <strain evidence="2">Sprague-Dawley</strain>
    </source>
</reference>